<evidence type="ECO:0000313" key="7">
    <source>
        <dbReference type="EMBL" id="RZU54504.1"/>
    </source>
</evidence>
<evidence type="ECO:0000256" key="3">
    <source>
        <dbReference type="ARBA" id="ARBA00022801"/>
    </source>
</evidence>
<organism evidence="7 8">
    <name type="scientific">Krasilnikovia cinnamomea</name>
    <dbReference type="NCBI Taxonomy" id="349313"/>
    <lineage>
        <taxon>Bacteria</taxon>
        <taxon>Bacillati</taxon>
        <taxon>Actinomycetota</taxon>
        <taxon>Actinomycetes</taxon>
        <taxon>Micromonosporales</taxon>
        <taxon>Micromonosporaceae</taxon>
        <taxon>Krasilnikovia</taxon>
    </lineage>
</organism>
<dbReference type="AlphaFoldDB" id="A0A4Q7ZU57"/>
<dbReference type="PROSITE" id="PS51892">
    <property type="entry name" value="SUBTILASE"/>
    <property type="match status" value="1"/>
</dbReference>
<dbReference type="PANTHER" id="PTHR43806:SF11">
    <property type="entry name" value="CEREVISIN-RELATED"/>
    <property type="match status" value="1"/>
</dbReference>
<dbReference type="SUPFAM" id="SSF52743">
    <property type="entry name" value="Subtilisin-like"/>
    <property type="match status" value="1"/>
</dbReference>
<evidence type="ECO:0000259" key="6">
    <source>
        <dbReference type="Pfam" id="PF00082"/>
    </source>
</evidence>
<comment type="caution">
    <text evidence="7">The sequence shown here is derived from an EMBL/GenBank/DDBJ whole genome shotgun (WGS) entry which is preliminary data.</text>
</comment>
<dbReference type="GO" id="GO:0004252">
    <property type="term" value="F:serine-type endopeptidase activity"/>
    <property type="evidence" value="ECO:0007669"/>
    <property type="project" value="UniProtKB-UniRule"/>
</dbReference>
<dbReference type="InterPro" id="IPR000209">
    <property type="entry name" value="Peptidase_S8/S53_dom"/>
</dbReference>
<keyword evidence="4 5" id="KW-0720">Serine protease</keyword>
<keyword evidence="2 5" id="KW-0645">Protease</keyword>
<dbReference type="PANTHER" id="PTHR43806">
    <property type="entry name" value="PEPTIDASE S8"/>
    <property type="match status" value="1"/>
</dbReference>
<feature type="active site" description="Charge relay system" evidence="5">
    <location>
        <position position="182"/>
    </location>
</feature>
<dbReference type="InterPro" id="IPR036852">
    <property type="entry name" value="Peptidase_S8/S53_dom_sf"/>
</dbReference>
<dbReference type="InterPro" id="IPR050131">
    <property type="entry name" value="Peptidase_S8_subtilisin-like"/>
</dbReference>
<dbReference type="CDD" id="cd00306">
    <property type="entry name" value="Peptidases_S8_S53"/>
    <property type="match status" value="1"/>
</dbReference>
<evidence type="ECO:0000256" key="2">
    <source>
        <dbReference type="ARBA" id="ARBA00022670"/>
    </source>
</evidence>
<dbReference type="EMBL" id="SHKY01000001">
    <property type="protein sequence ID" value="RZU54504.1"/>
    <property type="molecule type" value="Genomic_DNA"/>
</dbReference>
<evidence type="ECO:0000313" key="8">
    <source>
        <dbReference type="Proteomes" id="UP000292564"/>
    </source>
</evidence>
<keyword evidence="3 5" id="KW-0378">Hydrolase</keyword>
<reference evidence="7 8" key="1">
    <citation type="submission" date="2019-02" db="EMBL/GenBank/DDBJ databases">
        <title>Sequencing the genomes of 1000 actinobacteria strains.</title>
        <authorList>
            <person name="Klenk H.-P."/>
        </authorList>
    </citation>
    <scope>NUCLEOTIDE SEQUENCE [LARGE SCALE GENOMIC DNA]</scope>
    <source>
        <strain evidence="7 8">DSM 45162</strain>
    </source>
</reference>
<protein>
    <submittedName>
        <fullName evidence="7">Subtilase family protein</fullName>
    </submittedName>
</protein>
<sequence>MTLTQQRLDEVIVALPHLDTVLRAFDVARKWDDRPGDSRPLYTDPEGADRSTALGLARVAVTDMNGLATALEGWADSEGAGPVFNGFPRPGADADPLDRVLWSLRAGFGAQYCNWTPTVGKNRVVGWVPGKQNPDGGDGGVGGVGEVSHGGGKPPQALRTVPAWANDLPVRRPTGVQVGVVDTSMVAHDSLSGFWVGPAEIRRPVHAEQGHATFIAGLLRRYAPGVTLQMRPVLDADAAATVWDAALAIVEAGQAGIDVLNLSFVCYTADAHAPMVLTAALERLDPDTVVVAAAGNHGYLPDGNRRKAAWPAASPDVVAVGALSARNDGQPASFSPDGPWIDVLAPGENLESTFMDGTVQVWEDPDGPGPAKPERRPETFNGYAVWSGTSFSSALVSAAIAERTVPGRVPARKAWEDLLDGARNAATGAPVPLTLPRD</sequence>
<dbReference type="GO" id="GO:0006508">
    <property type="term" value="P:proteolysis"/>
    <property type="evidence" value="ECO:0007669"/>
    <property type="project" value="UniProtKB-KW"/>
</dbReference>
<accession>A0A4Q7ZU57</accession>
<proteinExistence type="inferred from homology"/>
<comment type="similarity">
    <text evidence="1 5">Belongs to the peptidase S8 family.</text>
</comment>
<evidence type="ECO:0000256" key="1">
    <source>
        <dbReference type="ARBA" id="ARBA00011073"/>
    </source>
</evidence>
<evidence type="ECO:0000256" key="5">
    <source>
        <dbReference type="PROSITE-ProRule" id="PRU01240"/>
    </source>
</evidence>
<dbReference type="Gene3D" id="3.40.50.200">
    <property type="entry name" value="Peptidase S8/S53 domain"/>
    <property type="match status" value="1"/>
</dbReference>
<keyword evidence="8" id="KW-1185">Reference proteome</keyword>
<dbReference type="Proteomes" id="UP000292564">
    <property type="component" value="Unassembled WGS sequence"/>
</dbReference>
<gene>
    <name evidence="7" type="ORF">EV385_6455</name>
</gene>
<evidence type="ECO:0000256" key="4">
    <source>
        <dbReference type="ARBA" id="ARBA00022825"/>
    </source>
</evidence>
<feature type="active site" description="Charge relay system" evidence="5">
    <location>
        <position position="211"/>
    </location>
</feature>
<feature type="domain" description="Peptidase S8/S53" evidence="6">
    <location>
        <begin position="175"/>
        <end position="401"/>
    </location>
</feature>
<feature type="active site" description="Charge relay system" evidence="5">
    <location>
        <position position="390"/>
    </location>
</feature>
<name>A0A4Q7ZU57_9ACTN</name>
<dbReference type="Pfam" id="PF00082">
    <property type="entry name" value="Peptidase_S8"/>
    <property type="match status" value="1"/>
</dbReference>